<evidence type="ECO:0000256" key="2">
    <source>
        <dbReference type="ARBA" id="ARBA00005346"/>
    </source>
</evidence>
<dbReference type="AlphaFoldDB" id="A0A7G1G9A5"/>
<reference evidence="10 11" key="1">
    <citation type="submission" date="2018-06" db="EMBL/GenBank/DDBJ databases">
        <title>Genome sequencing of Oceanotoga sp. sy52.</title>
        <authorList>
            <person name="Mori K."/>
        </authorList>
    </citation>
    <scope>NUCLEOTIDE SEQUENCE [LARGE SCALE GENOMIC DNA]</scope>
    <source>
        <strain evidence="11">sy52</strain>
    </source>
</reference>
<dbReference type="EMBL" id="AP018712">
    <property type="protein sequence ID" value="BBE32066.1"/>
    <property type="molecule type" value="Genomic_DNA"/>
</dbReference>
<dbReference type="PANTHER" id="PTHR42703:SF1">
    <property type="entry name" value="NA(+)_H(+) ANTIPORTER SUBUNIT D1"/>
    <property type="match status" value="1"/>
</dbReference>
<keyword evidence="11" id="KW-1185">Reference proteome</keyword>
<feature type="transmembrane region" description="Helical" evidence="8">
    <location>
        <begin position="246"/>
        <end position="263"/>
    </location>
</feature>
<keyword evidence="3" id="KW-1003">Cell membrane</keyword>
<evidence type="ECO:0000256" key="8">
    <source>
        <dbReference type="SAM" id="Phobius"/>
    </source>
</evidence>
<evidence type="ECO:0000256" key="7">
    <source>
        <dbReference type="RuleBase" id="RU000320"/>
    </source>
</evidence>
<gene>
    <name evidence="10" type="ORF">OSSY52_22070</name>
</gene>
<dbReference type="InterPro" id="IPR050586">
    <property type="entry name" value="CPA3_Na-H_Antiporter_D"/>
</dbReference>
<feature type="transmembrane region" description="Helical" evidence="8">
    <location>
        <begin position="91"/>
        <end position="108"/>
    </location>
</feature>
<feature type="transmembrane region" description="Helical" evidence="8">
    <location>
        <begin position="177"/>
        <end position="203"/>
    </location>
</feature>
<organism evidence="10 11">
    <name type="scientific">Tepiditoga spiralis</name>
    <dbReference type="NCBI Taxonomy" id="2108365"/>
    <lineage>
        <taxon>Bacteria</taxon>
        <taxon>Thermotogati</taxon>
        <taxon>Thermotogota</taxon>
        <taxon>Thermotogae</taxon>
        <taxon>Petrotogales</taxon>
        <taxon>Petrotogaceae</taxon>
        <taxon>Tepiditoga</taxon>
    </lineage>
</organism>
<feature type="transmembrane region" description="Helical" evidence="8">
    <location>
        <begin position="67"/>
        <end position="84"/>
    </location>
</feature>
<keyword evidence="6 8" id="KW-0472">Membrane</keyword>
<dbReference type="RefSeq" id="WP_190614921.1">
    <property type="nucleotide sequence ID" value="NZ_AP018712.1"/>
</dbReference>
<dbReference type="Pfam" id="PF00361">
    <property type="entry name" value="Proton_antipo_M"/>
    <property type="match status" value="1"/>
</dbReference>
<evidence type="ECO:0000313" key="10">
    <source>
        <dbReference type="EMBL" id="BBE32066.1"/>
    </source>
</evidence>
<dbReference type="InterPro" id="IPR001750">
    <property type="entry name" value="ND/Mrp_TM"/>
</dbReference>
<feature type="transmembrane region" description="Helical" evidence="8">
    <location>
        <begin position="215"/>
        <end position="234"/>
    </location>
</feature>
<evidence type="ECO:0000256" key="4">
    <source>
        <dbReference type="ARBA" id="ARBA00022692"/>
    </source>
</evidence>
<comment type="subcellular location">
    <subcellularLocation>
        <location evidence="1">Cell membrane</location>
        <topology evidence="1">Multi-pass membrane protein</topology>
    </subcellularLocation>
    <subcellularLocation>
        <location evidence="7">Membrane</location>
        <topology evidence="7">Multi-pass membrane protein</topology>
    </subcellularLocation>
</comment>
<protein>
    <submittedName>
        <fullName evidence="10">Cation:proton antiporter</fullName>
    </submittedName>
</protein>
<evidence type="ECO:0000313" key="11">
    <source>
        <dbReference type="Proteomes" id="UP000516361"/>
    </source>
</evidence>
<dbReference type="Proteomes" id="UP000516361">
    <property type="component" value="Chromosome"/>
</dbReference>
<dbReference type="InParanoid" id="A0A7G1G9A5"/>
<evidence type="ECO:0000256" key="3">
    <source>
        <dbReference type="ARBA" id="ARBA00022475"/>
    </source>
</evidence>
<feature type="transmembrane region" description="Helical" evidence="8">
    <location>
        <begin position="331"/>
        <end position="352"/>
    </location>
</feature>
<keyword evidence="5 8" id="KW-1133">Transmembrane helix</keyword>
<proteinExistence type="inferred from homology"/>
<accession>A0A7G1G9A5</accession>
<evidence type="ECO:0000256" key="1">
    <source>
        <dbReference type="ARBA" id="ARBA00004651"/>
    </source>
</evidence>
<evidence type="ECO:0000259" key="9">
    <source>
        <dbReference type="Pfam" id="PF00361"/>
    </source>
</evidence>
<feature type="transmembrane region" description="Helical" evidence="8">
    <location>
        <begin position="448"/>
        <end position="465"/>
    </location>
</feature>
<evidence type="ECO:0000256" key="6">
    <source>
        <dbReference type="ARBA" id="ARBA00023136"/>
    </source>
</evidence>
<sequence length="466" mass="54934">MFLLSSLLPISFGILAYIFNKKHKIFAIFSYIIEFYILIFSKFGTIIPGKWNPINGIELLYNYEIKVILLSIFLFSLINYIRIIKKYGSEFTFLWLILNGVINSFFMSRDFFNLYVHLELISMIVFLLIPLDRTEKRIWASLKYMIMSGVALNFYLIGVGIWYSVSGTLNIIEIQNYTMPIFAQTFIVTGLLIKTGSFFLGGWLPDAHAEAMKGISPILSGIVVELGYFILYYINGSFDNKIKRMLVYYAVIATIVSSIFTYFQNNFKRYLAYSTMTQMGYALLVICLKPELFPYFFIYHLFSKGFLFFIAEDLHMEKMNEKKIEVSLDTFILTALLLFNMSGIYPSTLYFIKKAIHSPIIFEINAFIFGLYFIKLLNGMKINFKIKPLKIYMFFSFFIFYFLSYNYYVFDLKKVLISYVMFIFAFVFHKILKKFNGEKFNIYKFEDTIIYQMIFVVFLMLMEVLK</sequence>
<dbReference type="KEGG" id="ocy:OSSY52_22070"/>
<feature type="transmembrane region" description="Helical" evidence="8">
    <location>
        <begin position="389"/>
        <end position="410"/>
    </location>
</feature>
<comment type="similarity">
    <text evidence="2">Belongs to the CPA3 antiporters (TC 2.A.63) subunit D family.</text>
</comment>
<evidence type="ECO:0000256" key="5">
    <source>
        <dbReference type="ARBA" id="ARBA00022989"/>
    </source>
</evidence>
<feature type="transmembrane region" description="Helical" evidence="8">
    <location>
        <begin position="144"/>
        <end position="165"/>
    </location>
</feature>
<feature type="transmembrane region" description="Helical" evidence="8">
    <location>
        <begin position="114"/>
        <end position="132"/>
    </location>
</feature>
<dbReference type="PANTHER" id="PTHR42703">
    <property type="entry name" value="NADH DEHYDROGENASE"/>
    <property type="match status" value="1"/>
</dbReference>
<dbReference type="GO" id="GO:0005886">
    <property type="term" value="C:plasma membrane"/>
    <property type="evidence" value="ECO:0007669"/>
    <property type="project" value="UniProtKB-SubCell"/>
</dbReference>
<feature type="transmembrane region" description="Helical" evidence="8">
    <location>
        <begin position="358"/>
        <end position="377"/>
    </location>
</feature>
<feature type="transmembrane region" description="Helical" evidence="8">
    <location>
        <begin position="25"/>
        <end position="47"/>
    </location>
</feature>
<keyword evidence="4 7" id="KW-0812">Transmembrane</keyword>
<name>A0A7G1G9A5_9BACT</name>
<feature type="transmembrane region" description="Helical" evidence="8">
    <location>
        <begin position="416"/>
        <end position="432"/>
    </location>
</feature>
<feature type="domain" description="NADH:quinone oxidoreductase/Mrp antiporter transmembrane" evidence="9">
    <location>
        <begin position="108"/>
        <end position="357"/>
    </location>
</feature>